<evidence type="ECO:0000256" key="1">
    <source>
        <dbReference type="ARBA" id="ARBA00004571"/>
    </source>
</evidence>
<dbReference type="InterPro" id="IPR021731">
    <property type="entry name" value="AMIN_dom"/>
</dbReference>
<dbReference type="Pfam" id="PF00593">
    <property type="entry name" value="TonB_dep_Rec_b-barrel"/>
    <property type="match status" value="1"/>
</dbReference>
<evidence type="ECO:0000256" key="15">
    <source>
        <dbReference type="SAM" id="MobiDB-lite"/>
    </source>
</evidence>
<evidence type="ECO:0000256" key="13">
    <source>
        <dbReference type="PROSITE-ProRule" id="PRU01360"/>
    </source>
</evidence>
<keyword evidence="19" id="KW-0675">Receptor</keyword>
<feature type="compositionally biased region" description="Basic and acidic residues" evidence="15">
    <location>
        <begin position="187"/>
        <end position="198"/>
    </location>
</feature>
<dbReference type="GO" id="GO:0015344">
    <property type="term" value="F:siderophore uptake transmembrane transporter activity"/>
    <property type="evidence" value="ECO:0007669"/>
    <property type="project" value="TreeGrafter"/>
</dbReference>
<keyword evidence="7" id="KW-0732">Signal</keyword>
<dbReference type="Pfam" id="PF07715">
    <property type="entry name" value="Plug"/>
    <property type="match status" value="1"/>
</dbReference>
<dbReference type="Proteomes" id="UP000729701">
    <property type="component" value="Unassembled WGS sequence"/>
</dbReference>
<dbReference type="PANTHER" id="PTHR32552:SF68">
    <property type="entry name" value="FERRICHROME OUTER MEMBRANE TRANSPORTER_PHAGE RECEPTOR"/>
    <property type="match status" value="1"/>
</dbReference>
<evidence type="ECO:0000256" key="8">
    <source>
        <dbReference type="ARBA" id="ARBA00023004"/>
    </source>
</evidence>
<dbReference type="EMBL" id="JAHHGZ010000080">
    <property type="protein sequence ID" value="MBW4672452.1"/>
    <property type="molecule type" value="Genomic_DNA"/>
</dbReference>
<keyword evidence="4 13" id="KW-1134">Transmembrane beta strand</keyword>
<dbReference type="InterPro" id="IPR000531">
    <property type="entry name" value="Beta-barrel_TonB"/>
</dbReference>
<evidence type="ECO:0000256" key="7">
    <source>
        <dbReference type="ARBA" id="ARBA00022729"/>
    </source>
</evidence>
<feature type="region of interest" description="Disordered" evidence="15">
    <location>
        <begin position="178"/>
        <end position="206"/>
    </location>
</feature>
<keyword evidence="11 13" id="KW-0472">Membrane</keyword>
<keyword evidence="5" id="KW-0410">Iron transport</keyword>
<dbReference type="InterPro" id="IPR039426">
    <property type="entry name" value="TonB-dep_rcpt-like"/>
</dbReference>
<keyword evidence="3 13" id="KW-0813">Transport</keyword>
<evidence type="ECO:0000256" key="14">
    <source>
        <dbReference type="RuleBase" id="RU003357"/>
    </source>
</evidence>
<feature type="domain" description="TonB-dependent receptor plug" evidence="17">
    <location>
        <begin position="234"/>
        <end position="335"/>
    </location>
</feature>
<evidence type="ECO:0000256" key="12">
    <source>
        <dbReference type="ARBA" id="ARBA00023237"/>
    </source>
</evidence>
<organism evidence="19 20">
    <name type="scientific">Cyanomargarita calcarea GSE-NOS-MK-12-04C</name>
    <dbReference type="NCBI Taxonomy" id="2839659"/>
    <lineage>
        <taxon>Bacteria</taxon>
        <taxon>Bacillati</taxon>
        <taxon>Cyanobacteriota</taxon>
        <taxon>Cyanophyceae</taxon>
        <taxon>Nostocales</taxon>
        <taxon>Cyanomargaritaceae</taxon>
        <taxon>Cyanomargarita</taxon>
    </lineage>
</organism>
<comment type="similarity">
    <text evidence="2 13 14">Belongs to the TonB-dependent receptor family.</text>
</comment>
<evidence type="ECO:0000256" key="10">
    <source>
        <dbReference type="ARBA" id="ARBA00023077"/>
    </source>
</evidence>
<gene>
    <name evidence="19" type="ORF">KME60_34810</name>
</gene>
<feature type="domain" description="AMIN" evidence="18">
    <location>
        <begin position="73"/>
        <end position="171"/>
    </location>
</feature>
<dbReference type="AlphaFoldDB" id="A0A951QUH1"/>
<keyword evidence="9" id="KW-0406">Ion transport</keyword>
<evidence type="ECO:0000256" key="11">
    <source>
        <dbReference type="ARBA" id="ARBA00023136"/>
    </source>
</evidence>
<dbReference type="GO" id="GO:0015891">
    <property type="term" value="P:siderophore transport"/>
    <property type="evidence" value="ECO:0007669"/>
    <property type="project" value="UniProtKB-ARBA"/>
</dbReference>
<evidence type="ECO:0000259" key="17">
    <source>
        <dbReference type="Pfam" id="PF07715"/>
    </source>
</evidence>
<keyword evidence="10 14" id="KW-0798">TonB box</keyword>
<feature type="domain" description="TonB-dependent receptor-like beta-barrel" evidence="16">
    <location>
        <begin position="408"/>
        <end position="618"/>
    </location>
</feature>
<dbReference type="InterPro" id="IPR012910">
    <property type="entry name" value="Plug_dom"/>
</dbReference>
<reference evidence="19" key="2">
    <citation type="journal article" date="2022" name="Microbiol. Resour. Announc.">
        <title>Metagenome Sequencing to Explore Phylogenomics of Terrestrial Cyanobacteria.</title>
        <authorList>
            <person name="Ward R.D."/>
            <person name="Stajich J.E."/>
            <person name="Johansen J.R."/>
            <person name="Huntemann M."/>
            <person name="Clum A."/>
            <person name="Foster B."/>
            <person name="Foster B."/>
            <person name="Roux S."/>
            <person name="Palaniappan K."/>
            <person name="Varghese N."/>
            <person name="Mukherjee S."/>
            <person name="Reddy T.B.K."/>
            <person name="Daum C."/>
            <person name="Copeland A."/>
            <person name="Chen I.A."/>
            <person name="Ivanova N.N."/>
            <person name="Kyrpides N.C."/>
            <person name="Shapiro N."/>
            <person name="Eloe-Fadrosh E.A."/>
            <person name="Pietrasiak N."/>
        </authorList>
    </citation>
    <scope>NUCLEOTIDE SEQUENCE</scope>
    <source>
        <strain evidence="19">GSE-NOS-MK-12-04C</strain>
    </source>
</reference>
<dbReference type="SUPFAM" id="SSF56935">
    <property type="entry name" value="Porins"/>
    <property type="match status" value="1"/>
</dbReference>
<evidence type="ECO:0000256" key="4">
    <source>
        <dbReference type="ARBA" id="ARBA00022452"/>
    </source>
</evidence>
<evidence type="ECO:0000313" key="20">
    <source>
        <dbReference type="Proteomes" id="UP000729701"/>
    </source>
</evidence>
<evidence type="ECO:0000313" key="19">
    <source>
        <dbReference type="EMBL" id="MBW4672452.1"/>
    </source>
</evidence>
<evidence type="ECO:0000256" key="6">
    <source>
        <dbReference type="ARBA" id="ARBA00022692"/>
    </source>
</evidence>
<evidence type="ECO:0000259" key="16">
    <source>
        <dbReference type="Pfam" id="PF00593"/>
    </source>
</evidence>
<comment type="subcellular location">
    <subcellularLocation>
        <location evidence="1 13">Cell outer membrane</location>
        <topology evidence="1 13">Multi-pass membrane protein</topology>
    </subcellularLocation>
</comment>
<name>A0A951QUH1_9CYAN</name>
<proteinExistence type="inferred from homology"/>
<evidence type="ECO:0000256" key="2">
    <source>
        <dbReference type="ARBA" id="ARBA00009810"/>
    </source>
</evidence>
<comment type="caution">
    <text evidence="19">The sequence shown here is derived from an EMBL/GenBank/DDBJ whole genome shotgun (WGS) entry which is preliminary data.</text>
</comment>
<evidence type="ECO:0000256" key="5">
    <source>
        <dbReference type="ARBA" id="ARBA00022496"/>
    </source>
</evidence>
<dbReference type="FunFam" id="2.170.130.10:FF:000001">
    <property type="entry name" value="Catecholate siderophore TonB-dependent receptor"/>
    <property type="match status" value="1"/>
</dbReference>
<protein>
    <submittedName>
        <fullName evidence="19">TonB-dependent receptor</fullName>
    </submittedName>
</protein>
<dbReference type="PANTHER" id="PTHR32552">
    <property type="entry name" value="FERRICHROME IRON RECEPTOR-RELATED"/>
    <property type="match status" value="1"/>
</dbReference>
<dbReference type="Pfam" id="PF11741">
    <property type="entry name" value="AMIN"/>
    <property type="match status" value="1"/>
</dbReference>
<keyword evidence="6 13" id="KW-0812">Transmembrane</keyword>
<sequence>MRLCLELSLFGYFISYAVQPALAEVEAKGKNTEIIELSKFESPATTIDGLVSQSPTPTNPPATQGEVVRITGVKANPTEKGVEVILETAQGDKLQVANRSTGNSFIADITGGQLRLPNGDAFTFKSEKPLSGITEITVTNIDTNSVRVTVVGEKALPAVELFDDNVGLIFAVAEAEVATQPPQAPPVEEKPVTEKPQEKPAAQQDEPIELVVTGEQDGYRVPNASTATRTDTPLRDIPQSIQVVPQEVLRDRNVRNLTDAVETVSGVVDGGSFFGAPAGTRIIRGFGGTLDQSNFRNGSRDVDYFGLTPIGTVEQVEVLKGPASVLFGALEPGGIINVTTKQPLNEPYYKLAFEAGNYGLYQPSIDLSGPLTTDKTLLYRFIASYRGEGSYQAFASSKTTTIAPSLTWKLGDRTTLDIYYEYIKFSGNPTTFEVPLLSDDSFPSRNFFSTYPDFLSQEYTTQKYGYRLNHKFNDNWQIRNNVAITQAFNTRTDIFATSLVDDRFLTGFQLYADDGVPFNNYFGQIDLLGKFSTGSISHQILAGVDFNRNFNRINQLFFSDDFPDLDILSPNYNVPTPQLSLLLSDFAVTNEFYGIYLQDQIAFSNNLKLLIGGRYDWAGSIQFWQKYLNSQGKHI</sequence>
<dbReference type="GO" id="GO:0009279">
    <property type="term" value="C:cell outer membrane"/>
    <property type="evidence" value="ECO:0007669"/>
    <property type="project" value="UniProtKB-SubCell"/>
</dbReference>
<keyword evidence="8" id="KW-0408">Iron</keyword>
<dbReference type="InterPro" id="IPR037066">
    <property type="entry name" value="Plug_dom_sf"/>
</dbReference>
<dbReference type="InterPro" id="IPR036942">
    <property type="entry name" value="Beta-barrel_TonB_sf"/>
</dbReference>
<dbReference type="Gene3D" id="2.40.170.20">
    <property type="entry name" value="TonB-dependent receptor, beta-barrel domain"/>
    <property type="match status" value="1"/>
</dbReference>
<dbReference type="PROSITE" id="PS52016">
    <property type="entry name" value="TONB_DEPENDENT_REC_3"/>
    <property type="match status" value="1"/>
</dbReference>
<accession>A0A951QUH1</accession>
<keyword evidence="12 13" id="KW-0998">Cell outer membrane</keyword>
<evidence type="ECO:0000259" key="18">
    <source>
        <dbReference type="Pfam" id="PF11741"/>
    </source>
</evidence>
<evidence type="ECO:0000256" key="3">
    <source>
        <dbReference type="ARBA" id="ARBA00022448"/>
    </source>
</evidence>
<reference evidence="19" key="1">
    <citation type="submission" date="2021-05" db="EMBL/GenBank/DDBJ databases">
        <authorList>
            <person name="Pietrasiak N."/>
            <person name="Ward R."/>
            <person name="Stajich J.E."/>
            <person name="Kurbessoian T."/>
        </authorList>
    </citation>
    <scope>NUCLEOTIDE SEQUENCE</scope>
    <source>
        <strain evidence="19">GSE-NOS-MK-12-04C</strain>
    </source>
</reference>
<evidence type="ECO:0000256" key="9">
    <source>
        <dbReference type="ARBA" id="ARBA00023065"/>
    </source>
</evidence>
<dbReference type="Gene3D" id="2.170.130.10">
    <property type="entry name" value="TonB-dependent receptor, plug domain"/>
    <property type="match status" value="1"/>
</dbReference>